<dbReference type="Gene3D" id="2.40.440.10">
    <property type="entry name" value="L,D-transpeptidase catalytic domain-like"/>
    <property type="match status" value="1"/>
</dbReference>
<comment type="caution">
    <text evidence="9">The sequence shown here is derived from an EMBL/GenBank/DDBJ whole genome shotgun (WGS) entry which is preliminary data.</text>
</comment>
<evidence type="ECO:0000313" key="10">
    <source>
        <dbReference type="Proteomes" id="UP000572635"/>
    </source>
</evidence>
<keyword evidence="2" id="KW-0808">Transferase</keyword>
<dbReference type="InterPro" id="IPR050979">
    <property type="entry name" value="LD-transpeptidase"/>
</dbReference>
<dbReference type="Proteomes" id="UP000572635">
    <property type="component" value="Unassembled WGS sequence"/>
</dbReference>
<dbReference type="PROSITE" id="PS51257">
    <property type="entry name" value="PROKAR_LIPOPROTEIN"/>
    <property type="match status" value="1"/>
</dbReference>
<dbReference type="GO" id="GO:0071972">
    <property type="term" value="F:peptidoglycan L,D-transpeptidase activity"/>
    <property type="evidence" value="ECO:0007669"/>
    <property type="project" value="TreeGrafter"/>
</dbReference>
<protein>
    <submittedName>
        <fullName evidence="9">Lipoprotein-anchoring transpeptidase ErfK/SrfK</fullName>
    </submittedName>
</protein>
<feature type="active site" description="Nucleophile" evidence="6">
    <location>
        <position position="222"/>
    </location>
</feature>
<feature type="chain" id="PRO_5030861303" evidence="7">
    <location>
        <begin position="31"/>
        <end position="247"/>
    </location>
</feature>
<reference evidence="9 10" key="1">
    <citation type="submission" date="2020-08" db="EMBL/GenBank/DDBJ databases">
        <title>Sequencing the genomes of 1000 actinobacteria strains.</title>
        <authorList>
            <person name="Klenk H.-P."/>
        </authorList>
    </citation>
    <scope>NUCLEOTIDE SEQUENCE [LARGE SCALE GENOMIC DNA]</scope>
    <source>
        <strain evidence="9 10">DSM 44551</strain>
    </source>
</reference>
<keyword evidence="10" id="KW-1185">Reference proteome</keyword>
<dbReference type="GO" id="GO:0018104">
    <property type="term" value="P:peptidoglycan-protein cross-linking"/>
    <property type="evidence" value="ECO:0007669"/>
    <property type="project" value="TreeGrafter"/>
</dbReference>
<evidence type="ECO:0000256" key="1">
    <source>
        <dbReference type="ARBA" id="ARBA00004752"/>
    </source>
</evidence>
<dbReference type="GO" id="GO:0005576">
    <property type="term" value="C:extracellular region"/>
    <property type="evidence" value="ECO:0007669"/>
    <property type="project" value="TreeGrafter"/>
</dbReference>
<proteinExistence type="predicted"/>
<dbReference type="CDD" id="cd16913">
    <property type="entry name" value="YkuD_like"/>
    <property type="match status" value="1"/>
</dbReference>
<evidence type="ECO:0000313" key="9">
    <source>
        <dbReference type="EMBL" id="MBB5433833.1"/>
    </source>
</evidence>
<dbReference type="GO" id="GO:0071555">
    <property type="term" value="P:cell wall organization"/>
    <property type="evidence" value="ECO:0007669"/>
    <property type="project" value="UniProtKB-UniRule"/>
</dbReference>
<dbReference type="AlphaFoldDB" id="A0A7W8QQ38"/>
<evidence type="ECO:0000256" key="7">
    <source>
        <dbReference type="SAM" id="SignalP"/>
    </source>
</evidence>
<evidence type="ECO:0000256" key="6">
    <source>
        <dbReference type="PROSITE-ProRule" id="PRU01373"/>
    </source>
</evidence>
<sequence>MPRTPTADRTAVLTRPLAAAALLTALTACSAGGAPEQPGGGGAAAEAGTEKAQIATVIGEEIGVRDEPDGALVETLSNPNDLGADRVFLVERAEGDWLEVLLPVRPNGGTGWIRRDEVELASTGFRLEVDMDAFSFSVLDGEKEVRSGEVAIGVEDTPTPPGRYYFTELLKPSDPKGDYGAYAFGLSGFSPTLKTFAGGPGQLAVHGTPDESVLGTEVSHGCVRVSNDDITWMAEHMPLGAPVEISE</sequence>
<evidence type="ECO:0000256" key="5">
    <source>
        <dbReference type="ARBA" id="ARBA00023316"/>
    </source>
</evidence>
<dbReference type="InterPro" id="IPR038063">
    <property type="entry name" value="Transpep_catalytic_dom"/>
</dbReference>
<dbReference type="RefSeq" id="WP_184393937.1">
    <property type="nucleotide sequence ID" value="NZ_BAAAJD010000065.1"/>
</dbReference>
<evidence type="ECO:0000256" key="3">
    <source>
        <dbReference type="ARBA" id="ARBA00022960"/>
    </source>
</evidence>
<organism evidence="9 10">
    <name type="scientific">Nocardiopsis composta</name>
    <dbReference type="NCBI Taxonomy" id="157465"/>
    <lineage>
        <taxon>Bacteria</taxon>
        <taxon>Bacillati</taxon>
        <taxon>Actinomycetota</taxon>
        <taxon>Actinomycetes</taxon>
        <taxon>Streptosporangiales</taxon>
        <taxon>Nocardiopsidaceae</taxon>
        <taxon>Nocardiopsis</taxon>
    </lineage>
</organism>
<feature type="signal peptide" evidence="7">
    <location>
        <begin position="1"/>
        <end position="30"/>
    </location>
</feature>
<keyword evidence="7" id="KW-0732">Signal</keyword>
<comment type="pathway">
    <text evidence="1 6">Cell wall biogenesis; peptidoglycan biosynthesis.</text>
</comment>
<dbReference type="InterPro" id="IPR005490">
    <property type="entry name" value="LD_TPept_cat_dom"/>
</dbReference>
<accession>A0A7W8QQ38</accession>
<dbReference type="PANTHER" id="PTHR30582:SF2">
    <property type="entry name" value="L,D-TRANSPEPTIDASE YCIB-RELATED"/>
    <property type="match status" value="1"/>
</dbReference>
<evidence type="ECO:0000259" key="8">
    <source>
        <dbReference type="PROSITE" id="PS52029"/>
    </source>
</evidence>
<dbReference type="PROSITE" id="PS52029">
    <property type="entry name" value="LD_TPASE"/>
    <property type="match status" value="1"/>
</dbReference>
<keyword evidence="5 6" id="KW-0961">Cell wall biogenesis/degradation</keyword>
<dbReference type="GO" id="GO:0016740">
    <property type="term" value="F:transferase activity"/>
    <property type="evidence" value="ECO:0007669"/>
    <property type="project" value="UniProtKB-KW"/>
</dbReference>
<dbReference type="EMBL" id="JACHDB010000001">
    <property type="protein sequence ID" value="MBB5433833.1"/>
    <property type="molecule type" value="Genomic_DNA"/>
</dbReference>
<gene>
    <name evidence="9" type="ORF">HDA36_003917</name>
</gene>
<dbReference type="Pfam" id="PF03734">
    <property type="entry name" value="YkuD"/>
    <property type="match status" value="1"/>
</dbReference>
<dbReference type="PANTHER" id="PTHR30582">
    <property type="entry name" value="L,D-TRANSPEPTIDASE"/>
    <property type="match status" value="1"/>
</dbReference>
<evidence type="ECO:0000256" key="4">
    <source>
        <dbReference type="ARBA" id="ARBA00022984"/>
    </source>
</evidence>
<dbReference type="UniPathway" id="UPA00219"/>
<dbReference type="SUPFAM" id="SSF141523">
    <property type="entry name" value="L,D-transpeptidase catalytic domain-like"/>
    <property type="match status" value="1"/>
</dbReference>
<feature type="active site" description="Proton donor/acceptor" evidence="6">
    <location>
        <position position="206"/>
    </location>
</feature>
<dbReference type="GO" id="GO:0008360">
    <property type="term" value="P:regulation of cell shape"/>
    <property type="evidence" value="ECO:0007669"/>
    <property type="project" value="UniProtKB-UniRule"/>
</dbReference>
<name>A0A7W8QQ38_9ACTN</name>
<keyword evidence="4 6" id="KW-0573">Peptidoglycan synthesis</keyword>
<keyword evidence="3 6" id="KW-0133">Cell shape</keyword>
<evidence type="ECO:0000256" key="2">
    <source>
        <dbReference type="ARBA" id="ARBA00022679"/>
    </source>
</evidence>
<feature type="domain" description="L,D-TPase catalytic" evidence="8">
    <location>
        <begin position="125"/>
        <end position="246"/>
    </location>
</feature>
<keyword evidence="9" id="KW-0449">Lipoprotein</keyword>